<dbReference type="Proteomes" id="UP001174677">
    <property type="component" value="Chromosome 15"/>
</dbReference>
<organism evidence="2 3">
    <name type="scientific">Hevea brasiliensis</name>
    <name type="common">Para rubber tree</name>
    <name type="synonym">Siphonia brasiliensis</name>
    <dbReference type="NCBI Taxonomy" id="3981"/>
    <lineage>
        <taxon>Eukaryota</taxon>
        <taxon>Viridiplantae</taxon>
        <taxon>Streptophyta</taxon>
        <taxon>Embryophyta</taxon>
        <taxon>Tracheophyta</taxon>
        <taxon>Spermatophyta</taxon>
        <taxon>Magnoliopsida</taxon>
        <taxon>eudicotyledons</taxon>
        <taxon>Gunneridae</taxon>
        <taxon>Pentapetalae</taxon>
        <taxon>rosids</taxon>
        <taxon>fabids</taxon>
        <taxon>Malpighiales</taxon>
        <taxon>Euphorbiaceae</taxon>
        <taxon>Crotonoideae</taxon>
        <taxon>Micrandreae</taxon>
        <taxon>Hevea</taxon>
    </lineage>
</organism>
<sequence>MADVSRNRTSASVPSTSQPSRLQSRRPASLQINPPSSSCWNAAIPLLSPLATSPVAIDRMAEMKSREDHQQPSQRRNQRSEPEKVAVFKKWQHLAAPFCCEPPSFAPKFFVPV</sequence>
<evidence type="ECO:0000313" key="3">
    <source>
        <dbReference type="Proteomes" id="UP001174677"/>
    </source>
</evidence>
<dbReference type="InterPro" id="IPR040381">
    <property type="entry name" value="At4g14450-like"/>
</dbReference>
<feature type="region of interest" description="Disordered" evidence="1">
    <location>
        <begin position="1"/>
        <end position="35"/>
    </location>
</feature>
<evidence type="ECO:0000313" key="2">
    <source>
        <dbReference type="EMBL" id="KAJ9154192.1"/>
    </source>
</evidence>
<dbReference type="PANTHER" id="PTHR33912">
    <property type="entry name" value="OS01G0939400 PROTEIN"/>
    <property type="match status" value="1"/>
</dbReference>
<reference evidence="2 3" key="1">
    <citation type="journal article" date="2023" name="Plant Biotechnol. J.">
        <title>Chromosome-level wild Hevea brasiliensis genome provides new tools for genomic-assisted breeding and valuable loci to elevate rubber yield.</title>
        <authorList>
            <person name="Cheng H."/>
            <person name="Song X."/>
            <person name="Hu Y."/>
            <person name="Wu T."/>
            <person name="Yang Q."/>
            <person name="An Z."/>
            <person name="Feng S."/>
            <person name="Deng Z."/>
            <person name="Wu W."/>
            <person name="Zeng X."/>
            <person name="Tu M."/>
            <person name="Wang X."/>
            <person name="Huang H."/>
        </authorList>
    </citation>
    <scope>NUCLEOTIDE SEQUENCE [LARGE SCALE GENOMIC DNA]</scope>
    <source>
        <strain evidence="2">MT/VB/25A 57/8</strain>
    </source>
</reference>
<dbReference type="PANTHER" id="PTHR33912:SF2">
    <property type="entry name" value="PUTATIVE-RELATED"/>
    <property type="match status" value="1"/>
</dbReference>
<accession>A0ABQ9L386</accession>
<feature type="compositionally biased region" description="Polar residues" evidence="1">
    <location>
        <begin position="7"/>
        <end position="22"/>
    </location>
</feature>
<keyword evidence="3" id="KW-1185">Reference proteome</keyword>
<feature type="compositionally biased region" description="Basic and acidic residues" evidence="1">
    <location>
        <begin position="59"/>
        <end position="70"/>
    </location>
</feature>
<protein>
    <submittedName>
        <fullName evidence="2">Uncharacterized protein</fullName>
    </submittedName>
</protein>
<evidence type="ECO:0000256" key="1">
    <source>
        <dbReference type="SAM" id="MobiDB-lite"/>
    </source>
</evidence>
<gene>
    <name evidence="2" type="ORF">P3X46_027554</name>
</gene>
<dbReference type="EMBL" id="JARPOI010000015">
    <property type="protein sequence ID" value="KAJ9154192.1"/>
    <property type="molecule type" value="Genomic_DNA"/>
</dbReference>
<name>A0ABQ9L386_HEVBR</name>
<proteinExistence type="predicted"/>
<feature type="region of interest" description="Disordered" evidence="1">
    <location>
        <begin position="59"/>
        <end position="83"/>
    </location>
</feature>
<comment type="caution">
    <text evidence="2">The sequence shown here is derived from an EMBL/GenBank/DDBJ whole genome shotgun (WGS) entry which is preliminary data.</text>
</comment>